<gene>
    <name evidence="1" type="ORF">EUU22_23795</name>
</gene>
<evidence type="ECO:0000313" key="2">
    <source>
        <dbReference type="Proteomes" id="UP000291088"/>
    </source>
</evidence>
<protein>
    <submittedName>
        <fullName evidence="1">Uncharacterized protein</fullName>
    </submittedName>
</protein>
<dbReference type="OrthoDB" id="8115922at2"/>
<sequence>MGNALFKIARTTLAAPCIQHPPSGGDDADGFSRFTVSESWTGDLANGIIRLGDRATVLHGLDGPECGLLNMTRCYDAHDRAHVLDLFEQAATVSSTFCYSTTIVSDDEYRQPVFCVAETKGVEGGVAGSICGVFMFPRFRLAPTLPAIAYA</sequence>
<keyword evidence="2" id="KW-1185">Reference proteome</keyword>
<dbReference type="Proteomes" id="UP000291088">
    <property type="component" value="Unassembled WGS sequence"/>
</dbReference>
<proteinExistence type="predicted"/>
<evidence type="ECO:0000313" key="1">
    <source>
        <dbReference type="EMBL" id="RYB97025.1"/>
    </source>
</evidence>
<name>A0A4Q2S5L6_9HYPH</name>
<organism evidence="1 2">
    <name type="scientific">Ciceribacter ferrooxidans</name>
    <dbReference type="NCBI Taxonomy" id="2509717"/>
    <lineage>
        <taxon>Bacteria</taxon>
        <taxon>Pseudomonadati</taxon>
        <taxon>Pseudomonadota</taxon>
        <taxon>Alphaproteobacteria</taxon>
        <taxon>Hyphomicrobiales</taxon>
        <taxon>Rhizobiaceae</taxon>
        <taxon>Ciceribacter</taxon>
    </lineage>
</organism>
<comment type="caution">
    <text evidence="1">The sequence shown here is derived from an EMBL/GenBank/DDBJ whole genome shotgun (WGS) entry which is preliminary data.</text>
</comment>
<dbReference type="AlphaFoldDB" id="A0A4Q2S5L6"/>
<dbReference type="EMBL" id="SDVB01000391">
    <property type="protein sequence ID" value="RYB97025.1"/>
    <property type="molecule type" value="Genomic_DNA"/>
</dbReference>
<reference evidence="1 2" key="1">
    <citation type="submission" date="2019-01" db="EMBL/GenBank/DDBJ databases">
        <authorList>
            <person name="Deng T."/>
        </authorList>
    </citation>
    <scope>NUCLEOTIDE SEQUENCE [LARGE SCALE GENOMIC DNA]</scope>
    <source>
        <strain evidence="1 2">F8825</strain>
    </source>
</reference>
<accession>A0A4Q2S5L6</accession>